<dbReference type="InterPro" id="IPR000859">
    <property type="entry name" value="CUB_dom"/>
</dbReference>
<feature type="disulfide bond" evidence="4">
    <location>
        <begin position="123"/>
        <end position="150"/>
    </location>
</feature>
<dbReference type="Gene3D" id="2.60.120.290">
    <property type="entry name" value="Spermadhesin, CUB domain"/>
    <property type="match status" value="2"/>
</dbReference>
<dbReference type="PROSITE" id="PS01180">
    <property type="entry name" value="CUB"/>
    <property type="match status" value="2"/>
</dbReference>
<feature type="disulfide bond" evidence="4">
    <location>
        <begin position="300"/>
        <end position="327"/>
    </location>
</feature>
<proteinExistence type="predicted"/>
<gene>
    <name evidence="9" type="primary">LOC109481276</name>
</gene>
<name>A0A6P4ZDK2_BRABE</name>
<dbReference type="Pfam" id="PF00431">
    <property type="entry name" value="CUB"/>
    <property type="match status" value="2"/>
</dbReference>
<evidence type="ECO:0000313" key="9">
    <source>
        <dbReference type="RefSeq" id="XP_019639370.1"/>
    </source>
</evidence>
<evidence type="ECO:0000256" key="5">
    <source>
        <dbReference type="PROSITE-ProRule" id="PRU00302"/>
    </source>
</evidence>
<dbReference type="FunFam" id="2.60.120.290:FF:000001">
    <property type="entry name" value="CUB and sushi domain-containing protein 3 isoform X1"/>
    <property type="match status" value="2"/>
</dbReference>
<evidence type="ECO:0000256" key="1">
    <source>
        <dbReference type="ARBA" id="ARBA00022703"/>
    </source>
</evidence>
<feature type="domain" description="CUB" evidence="6">
    <location>
        <begin position="123"/>
        <end position="233"/>
    </location>
</feature>
<dbReference type="OrthoDB" id="431034at2759"/>
<dbReference type="SUPFAM" id="SSF49854">
    <property type="entry name" value="Spermadhesin, CUB domain"/>
    <property type="match status" value="2"/>
</dbReference>
<dbReference type="InterPro" id="IPR002475">
    <property type="entry name" value="Bcl2-like"/>
</dbReference>
<accession>A0A6P4ZDK2</accession>
<reference evidence="9" key="1">
    <citation type="submission" date="2025-08" db="UniProtKB">
        <authorList>
            <consortium name="RefSeq"/>
        </authorList>
    </citation>
    <scope>IDENTIFICATION</scope>
    <source>
        <tissue evidence="9">Gonad</tissue>
    </source>
</reference>
<dbReference type="GO" id="GO:0006915">
    <property type="term" value="P:apoptotic process"/>
    <property type="evidence" value="ECO:0007669"/>
    <property type="project" value="UniProtKB-KW"/>
</dbReference>
<dbReference type="GeneID" id="109481276"/>
<dbReference type="Gene3D" id="2.10.70.10">
    <property type="entry name" value="Complement Module, domain 1"/>
    <property type="match status" value="1"/>
</dbReference>
<dbReference type="InterPro" id="IPR035976">
    <property type="entry name" value="Sushi/SCR/CCP_sf"/>
</dbReference>
<organism evidence="8 9">
    <name type="scientific">Branchiostoma belcheri</name>
    <name type="common">Amphioxus</name>
    <dbReference type="NCBI Taxonomy" id="7741"/>
    <lineage>
        <taxon>Eukaryota</taxon>
        <taxon>Metazoa</taxon>
        <taxon>Chordata</taxon>
        <taxon>Cephalochordata</taxon>
        <taxon>Leptocardii</taxon>
        <taxon>Amphioxiformes</taxon>
        <taxon>Branchiostomatidae</taxon>
        <taxon>Branchiostoma</taxon>
    </lineage>
</organism>
<dbReference type="SUPFAM" id="SSF56854">
    <property type="entry name" value="Bcl-2 inhibitors of programmed cell death"/>
    <property type="match status" value="1"/>
</dbReference>
<dbReference type="CDD" id="cd00041">
    <property type="entry name" value="CUB"/>
    <property type="match status" value="2"/>
</dbReference>
<dbReference type="AlphaFoldDB" id="A0A6P4ZDK2"/>
<keyword evidence="2" id="KW-0677">Repeat</keyword>
<dbReference type="Gene3D" id="1.10.437.10">
    <property type="entry name" value="Blc2-like"/>
    <property type="match status" value="1"/>
</dbReference>
<dbReference type="InterPro" id="IPR000436">
    <property type="entry name" value="Sushi_SCR_CCP_dom"/>
</dbReference>
<dbReference type="Pfam" id="PF00084">
    <property type="entry name" value="Sushi"/>
    <property type="match status" value="1"/>
</dbReference>
<dbReference type="PANTHER" id="PTHR24251:SF52">
    <property type="entry name" value="CUB DOMAIN-CONTAINING PROTEIN"/>
    <property type="match status" value="1"/>
</dbReference>
<keyword evidence="1" id="KW-0053">Apoptosis</keyword>
<dbReference type="SMART" id="SM00042">
    <property type="entry name" value="CUB"/>
    <property type="match status" value="2"/>
</dbReference>
<dbReference type="RefSeq" id="XP_019639370.1">
    <property type="nucleotide sequence ID" value="XM_019783811.1"/>
</dbReference>
<evidence type="ECO:0000256" key="3">
    <source>
        <dbReference type="ARBA" id="ARBA00023157"/>
    </source>
</evidence>
<evidence type="ECO:0000256" key="4">
    <source>
        <dbReference type="PROSITE-ProRule" id="PRU00059"/>
    </source>
</evidence>
<dbReference type="SMART" id="SM00032">
    <property type="entry name" value="CCP"/>
    <property type="match status" value="1"/>
</dbReference>
<feature type="domain" description="Sushi" evidence="7">
    <location>
        <begin position="236"/>
        <end position="294"/>
    </location>
</feature>
<keyword evidence="5" id="KW-0768">Sushi</keyword>
<feature type="disulfide bond" evidence="5">
    <location>
        <begin position="265"/>
        <end position="292"/>
    </location>
</feature>
<comment type="caution">
    <text evidence="5">Lacks conserved residue(s) required for the propagation of feature annotation.</text>
</comment>
<dbReference type="CDD" id="cd00033">
    <property type="entry name" value="CCP"/>
    <property type="match status" value="1"/>
</dbReference>
<dbReference type="PROSITE" id="PS50923">
    <property type="entry name" value="SUSHI"/>
    <property type="match status" value="1"/>
</dbReference>
<dbReference type="InterPro" id="IPR036834">
    <property type="entry name" value="Bcl-2-like_sf"/>
</dbReference>
<evidence type="ECO:0000259" key="6">
    <source>
        <dbReference type="PROSITE" id="PS01180"/>
    </source>
</evidence>
<evidence type="ECO:0000259" key="7">
    <source>
        <dbReference type="PROSITE" id="PS50923"/>
    </source>
</evidence>
<sequence>MTERKEWADLLCCFVSTTTTTTTTTNGASRLRDLLENVLNEDGLNWGRVITAMIFALDVRVKLHESQTSQENAICSELAELMCVIAGRWLLRRRGWSGMIDAAEPSILVTVVDIICLTSVTGCGGDLTAPSGGPVTSPNYPSNYGNNENCEWSITVPEGSIIRLTFDSFYTERNYDFLTIYDGASDNAAEMGELTGEYWQISPIISTSNTLFLRFTSDWITSRQGFQFSYISRAAGQCWDPGVPTNGNRDNNSNFTSGQTVRYTCMDGYQLWGTANITCQPNGTWSGAAPTCEVTSGTGCGGDLTAPSGGPETSPNYPGNYGNNENCEWSITVPEGSIIRLTFDRFYTERNYDFLTIYDGAGDNAAEMERLTGHQPHISPIISTSNTLFLRFTSDGSASYQGFQFNYT</sequence>
<feature type="domain" description="CUB" evidence="6">
    <location>
        <begin position="300"/>
        <end position="408"/>
    </location>
</feature>
<protein>
    <submittedName>
        <fullName evidence="9">CUB and sushi domain-containing protein 2-like</fullName>
    </submittedName>
</protein>
<dbReference type="InterPro" id="IPR035914">
    <property type="entry name" value="Sperma_CUB_dom_sf"/>
</dbReference>
<dbReference type="GO" id="GO:0042981">
    <property type="term" value="P:regulation of apoptotic process"/>
    <property type="evidence" value="ECO:0007669"/>
    <property type="project" value="InterPro"/>
</dbReference>
<dbReference type="PANTHER" id="PTHR24251">
    <property type="entry name" value="OVOCHYMASE-RELATED"/>
    <property type="match status" value="1"/>
</dbReference>
<evidence type="ECO:0000313" key="8">
    <source>
        <dbReference type="Proteomes" id="UP000515135"/>
    </source>
</evidence>
<dbReference type="KEGG" id="bbel:109481276"/>
<dbReference type="Proteomes" id="UP000515135">
    <property type="component" value="Unplaced"/>
</dbReference>
<keyword evidence="3 5" id="KW-1015">Disulfide bond</keyword>
<feature type="non-terminal residue" evidence="9">
    <location>
        <position position="408"/>
    </location>
</feature>
<dbReference type="SUPFAM" id="SSF57535">
    <property type="entry name" value="Complement control module/SCR domain"/>
    <property type="match status" value="1"/>
</dbReference>
<dbReference type="PROSITE" id="PS50062">
    <property type="entry name" value="BCL2_FAMILY"/>
    <property type="match status" value="1"/>
</dbReference>
<evidence type="ECO:0000256" key="2">
    <source>
        <dbReference type="ARBA" id="ARBA00022737"/>
    </source>
</evidence>
<keyword evidence="8" id="KW-1185">Reference proteome</keyword>